<feature type="compositionally biased region" description="Acidic residues" evidence="1">
    <location>
        <begin position="1"/>
        <end position="16"/>
    </location>
</feature>
<dbReference type="AlphaFoldDB" id="A0A5M3M7C3"/>
<dbReference type="RefSeq" id="XP_007774568.1">
    <property type="nucleotide sequence ID" value="XM_007776378.1"/>
</dbReference>
<protein>
    <submittedName>
        <fullName evidence="2">Uncharacterized protein</fullName>
    </submittedName>
</protein>
<feature type="compositionally biased region" description="Low complexity" evidence="1">
    <location>
        <begin position="179"/>
        <end position="197"/>
    </location>
</feature>
<feature type="region of interest" description="Disordered" evidence="1">
    <location>
        <begin position="171"/>
        <end position="211"/>
    </location>
</feature>
<feature type="region of interest" description="Disordered" evidence="1">
    <location>
        <begin position="1"/>
        <end position="50"/>
    </location>
</feature>
<name>A0A5M3M7C3_CONPW</name>
<dbReference type="Proteomes" id="UP000053558">
    <property type="component" value="Unassembled WGS sequence"/>
</dbReference>
<accession>A0A5M3M7C3</accession>
<dbReference type="GeneID" id="19206258"/>
<reference evidence="3" key="1">
    <citation type="journal article" date="2012" name="Science">
        <title>The Paleozoic origin of enzymatic lignin decomposition reconstructed from 31 fungal genomes.</title>
        <authorList>
            <person name="Floudas D."/>
            <person name="Binder M."/>
            <person name="Riley R."/>
            <person name="Barry K."/>
            <person name="Blanchette R.A."/>
            <person name="Henrissat B."/>
            <person name="Martinez A.T."/>
            <person name="Otillar R."/>
            <person name="Spatafora J.W."/>
            <person name="Yadav J.S."/>
            <person name="Aerts A."/>
            <person name="Benoit I."/>
            <person name="Boyd A."/>
            <person name="Carlson A."/>
            <person name="Copeland A."/>
            <person name="Coutinho P.M."/>
            <person name="de Vries R.P."/>
            <person name="Ferreira P."/>
            <person name="Findley K."/>
            <person name="Foster B."/>
            <person name="Gaskell J."/>
            <person name="Glotzer D."/>
            <person name="Gorecki P."/>
            <person name="Heitman J."/>
            <person name="Hesse C."/>
            <person name="Hori C."/>
            <person name="Igarashi K."/>
            <person name="Jurgens J.A."/>
            <person name="Kallen N."/>
            <person name="Kersten P."/>
            <person name="Kohler A."/>
            <person name="Kuees U."/>
            <person name="Kumar T.K.A."/>
            <person name="Kuo A."/>
            <person name="LaButti K."/>
            <person name="Larrondo L.F."/>
            <person name="Lindquist E."/>
            <person name="Ling A."/>
            <person name="Lombard V."/>
            <person name="Lucas S."/>
            <person name="Lundell T."/>
            <person name="Martin R."/>
            <person name="McLaughlin D.J."/>
            <person name="Morgenstern I."/>
            <person name="Morin E."/>
            <person name="Murat C."/>
            <person name="Nagy L.G."/>
            <person name="Nolan M."/>
            <person name="Ohm R.A."/>
            <person name="Patyshakuliyeva A."/>
            <person name="Rokas A."/>
            <person name="Ruiz-Duenas F.J."/>
            <person name="Sabat G."/>
            <person name="Salamov A."/>
            <person name="Samejima M."/>
            <person name="Schmutz J."/>
            <person name="Slot J.C."/>
            <person name="St John F."/>
            <person name="Stenlid J."/>
            <person name="Sun H."/>
            <person name="Sun S."/>
            <person name="Syed K."/>
            <person name="Tsang A."/>
            <person name="Wiebenga A."/>
            <person name="Young D."/>
            <person name="Pisabarro A."/>
            <person name="Eastwood D.C."/>
            <person name="Martin F."/>
            <person name="Cullen D."/>
            <person name="Grigoriev I.V."/>
            <person name="Hibbett D.S."/>
        </authorList>
    </citation>
    <scope>NUCLEOTIDE SEQUENCE [LARGE SCALE GENOMIC DNA]</scope>
    <source>
        <strain evidence="3">RWD-64-598 SS2</strain>
    </source>
</reference>
<dbReference type="KEGG" id="cput:CONPUDRAFT_169556"/>
<evidence type="ECO:0000256" key="1">
    <source>
        <dbReference type="SAM" id="MobiDB-lite"/>
    </source>
</evidence>
<gene>
    <name evidence="2" type="ORF">CONPUDRAFT_169556</name>
</gene>
<evidence type="ECO:0000313" key="2">
    <source>
        <dbReference type="EMBL" id="EIW75138.1"/>
    </source>
</evidence>
<dbReference type="EMBL" id="JH711589">
    <property type="protein sequence ID" value="EIW75138.1"/>
    <property type="molecule type" value="Genomic_DNA"/>
</dbReference>
<organism evidence="2 3">
    <name type="scientific">Coniophora puteana (strain RWD-64-598)</name>
    <name type="common">Brown rot fungus</name>
    <dbReference type="NCBI Taxonomy" id="741705"/>
    <lineage>
        <taxon>Eukaryota</taxon>
        <taxon>Fungi</taxon>
        <taxon>Dikarya</taxon>
        <taxon>Basidiomycota</taxon>
        <taxon>Agaricomycotina</taxon>
        <taxon>Agaricomycetes</taxon>
        <taxon>Agaricomycetidae</taxon>
        <taxon>Boletales</taxon>
        <taxon>Coniophorineae</taxon>
        <taxon>Coniophoraceae</taxon>
        <taxon>Coniophora</taxon>
    </lineage>
</organism>
<evidence type="ECO:0000313" key="3">
    <source>
        <dbReference type="Proteomes" id="UP000053558"/>
    </source>
</evidence>
<comment type="caution">
    <text evidence="2">The sequence shown here is derived from an EMBL/GenBank/DDBJ whole genome shotgun (WGS) entry which is preliminary data.</text>
</comment>
<keyword evidence="3" id="KW-1185">Reference proteome</keyword>
<sequence length="290" mass="30901">MAQDEDALLESDDLDESATNFEDIANANEGKADDGCASGDSDTDSMTSEEKLQLWRDLHVNSAPCSVGFSGHGKNTSNATLVRPSAETASYADQEEPSVTVSGVRFSHHTEHNIIVNHSSERSLDLYNTSLLAMPHGIFKDDTKTGTKEHPLPAATRELVETAKALSGVKIAPGPNLTSSATSASAQVQPQSSLTSDPPTPLSPFDPDLGARKTLGITPEEIDAARQNCVLDGVETSKFEFGITPGEIDAVRQNLISDLRTETIVDHKPGEKGLARPEEREVTVVLQAPG</sequence>
<proteinExistence type="predicted"/>